<gene>
    <name evidence="1" type="ORF">M0638_20700</name>
</gene>
<dbReference type="EMBL" id="JALPRX010000096">
    <property type="protein sequence ID" value="MCK8786795.1"/>
    <property type="molecule type" value="Genomic_DNA"/>
</dbReference>
<reference evidence="1" key="1">
    <citation type="submission" date="2022-04" db="EMBL/GenBank/DDBJ databases">
        <title>Roseomonas acroporae sp. nov., isolated from coral Acropora digitifera.</title>
        <authorList>
            <person name="Sun H."/>
        </authorList>
    </citation>
    <scope>NUCLEOTIDE SEQUENCE</scope>
    <source>
        <strain evidence="1">NAR14</strain>
    </source>
</reference>
<evidence type="ECO:0000313" key="2">
    <source>
        <dbReference type="Proteomes" id="UP001139516"/>
    </source>
</evidence>
<keyword evidence="2" id="KW-1185">Reference proteome</keyword>
<protein>
    <submittedName>
        <fullName evidence="1">Glycosyltransferase family 4 protein</fullName>
    </submittedName>
</protein>
<dbReference type="PANTHER" id="PTHR46656:SF3">
    <property type="entry name" value="PUTATIVE-RELATED"/>
    <property type="match status" value="1"/>
</dbReference>
<dbReference type="Proteomes" id="UP001139516">
    <property type="component" value="Unassembled WGS sequence"/>
</dbReference>
<sequence length="440" mass="47024">MLTGPLLMGPARFLVRNFLPQRGREMVRDLAVALRVPSAAPPPPTARTVTICGLLTSPTGIGEGARLAARLLAENGWRVGLLDMTAMFAIPTVKVDGMDHPNMEWRDLGGPLIVHLNPPEFQIVLFRLGLSGRGRRLIGNWVWELPIVPPVWRKAFRLPHEVWAPSRFVADSLRRSGFGGPVRLIPYPVTMPDPATLPPRAPADSRRFTVLLVFAFDSGYVRKNPLAAVAAFRRAFGDRTDVELVIKTRGSTLTGRPERELAEAVAGAPNIRLTDATLRRDEYVALLAGADVYLSLHRAEGFGIPLAEAMLLGTPVVATGWSGNVDFMAGEDSCLVPAAMIRAEDDTPAYRGLRSEWADPSVEAAADWLRRLEADPALRRRIGEAGRARVAAMLGPEAVARRMVAALEAAPGEGLAPGDLPGAGIAAPAAGGAGAGRAAG</sequence>
<organism evidence="1 2">
    <name type="scientific">Roseomonas acroporae</name>
    <dbReference type="NCBI Taxonomy" id="2937791"/>
    <lineage>
        <taxon>Bacteria</taxon>
        <taxon>Pseudomonadati</taxon>
        <taxon>Pseudomonadota</taxon>
        <taxon>Alphaproteobacteria</taxon>
        <taxon>Acetobacterales</taxon>
        <taxon>Roseomonadaceae</taxon>
        <taxon>Roseomonas</taxon>
    </lineage>
</organism>
<dbReference type="SUPFAM" id="SSF53756">
    <property type="entry name" value="UDP-Glycosyltransferase/glycogen phosphorylase"/>
    <property type="match status" value="1"/>
</dbReference>
<accession>A0A9X2BZ85</accession>
<dbReference type="PANTHER" id="PTHR46656">
    <property type="entry name" value="PUTATIVE-RELATED"/>
    <property type="match status" value="1"/>
</dbReference>
<dbReference type="RefSeq" id="WP_248668909.1">
    <property type="nucleotide sequence ID" value="NZ_JALPRX010000096.1"/>
</dbReference>
<dbReference type="CDD" id="cd03801">
    <property type="entry name" value="GT4_PimA-like"/>
    <property type="match status" value="1"/>
</dbReference>
<dbReference type="Pfam" id="PF20706">
    <property type="entry name" value="GT4-conflict"/>
    <property type="match status" value="1"/>
</dbReference>
<name>A0A9X2BZ85_9PROT</name>
<evidence type="ECO:0000313" key="1">
    <source>
        <dbReference type="EMBL" id="MCK8786795.1"/>
    </source>
</evidence>
<dbReference type="Gene3D" id="3.40.50.2000">
    <property type="entry name" value="Glycogen Phosphorylase B"/>
    <property type="match status" value="1"/>
</dbReference>
<dbReference type="AlphaFoldDB" id="A0A9X2BZ85"/>
<proteinExistence type="predicted"/>
<comment type="caution">
    <text evidence="1">The sequence shown here is derived from an EMBL/GenBank/DDBJ whole genome shotgun (WGS) entry which is preliminary data.</text>
</comment>